<name>A0AAQ3KC80_9LILI</name>
<feature type="region of interest" description="Disordered" evidence="1">
    <location>
        <begin position="69"/>
        <end position="91"/>
    </location>
</feature>
<gene>
    <name evidence="2" type="ORF">Cni_G14027</name>
</gene>
<protein>
    <submittedName>
        <fullName evidence="2">Uncharacterized protein</fullName>
    </submittedName>
</protein>
<accession>A0AAQ3KC80</accession>
<proteinExistence type="predicted"/>
<dbReference type="AlphaFoldDB" id="A0AAQ3KC80"/>
<organism evidence="2 3">
    <name type="scientific">Canna indica</name>
    <name type="common">Indian-shot</name>
    <dbReference type="NCBI Taxonomy" id="4628"/>
    <lineage>
        <taxon>Eukaryota</taxon>
        <taxon>Viridiplantae</taxon>
        <taxon>Streptophyta</taxon>
        <taxon>Embryophyta</taxon>
        <taxon>Tracheophyta</taxon>
        <taxon>Spermatophyta</taxon>
        <taxon>Magnoliopsida</taxon>
        <taxon>Liliopsida</taxon>
        <taxon>Zingiberales</taxon>
        <taxon>Cannaceae</taxon>
        <taxon>Canna</taxon>
    </lineage>
</organism>
<feature type="region of interest" description="Disordered" evidence="1">
    <location>
        <begin position="1"/>
        <end position="24"/>
    </location>
</feature>
<reference evidence="2 3" key="1">
    <citation type="submission" date="2023-10" db="EMBL/GenBank/DDBJ databases">
        <title>Chromosome-scale genome assembly provides insights into flower coloration mechanisms of Canna indica.</title>
        <authorList>
            <person name="Li C."/>
        </authorList>
    </citation>
    <scope>NUCLEOTIDE SEQUENCE [LARGE SCALE GENOMIC DNA]</scope>
    <source>
        <tissue evidence="2">Flower</tissue>
    </source>
</reference>
<sequence>MAECGTMDVRGLEEGDSPRNRRSEAVRCGKNSRIVAVCGQQSSQACSGEGASVASLQWGGSADRRIGWGGRDWKGSGEDGTRDRRMRVGFV</sequence>
<feature type="compositionally biased region" description="Basic and acidic residues" evidence="1">
    <location>
        <begin position="69"/>
        <end position="83"/>
    </location>
</feature>
<dbReference type="Proteomes" id="UP001327560">
    <property type="component" value="Chromosome 4"/>
</dbReference>
<keyword evidence="3" id="KW-1185">Reference proteome</keyword>
<evidence type="ECO:0000313" key="3">
    <source>
        <dbReference type="Proteomes" id="UP001327560"/>
    </source>
</evidence>
<dbReference type="EMBL" id="CP136893">
    <property type="protein sequence ID" value="WOL05299.1"/>
    <property type="molecule type" value="Genomic_DNA"/>
</dbReference>
<evidence type="ECO:0000313" key="2">
    <source>
        <dbReference type="EMBL" id="WOL05299.1"/>
    </source>
</evidence>
<feature type="compositionally biased region" description="Basic and acidic residues" evidence="1">
    <location>
        <begin position="10"/>
        <end position="24"/>
    </location>
</feature>
<evidence type="ECO:0000256" key="1">
    <source>
        <dbReference type="SAM" id="MobiDB-lite"/>
    </source>
</evidence>